<feature type="transmembrane region" description="Helical" evidence="1">
    <location>
        <begin position="130"/>
        <end position="154"/>
    </location>
</feature>
<dbReference type="EMBL" id="JAATJS010000001">
    <property type="protein sequence ID" value="NIX75168.1"/>
    <property type="molecule type" value="Genomic_DNA"/>
</dbReference>
<evidence type="ECO:0000313" key="3">
    <source>
        <dbReference type="Proteomes" id="UP000707352"/>
    </source>
</evidence>
<protein>
    <submittedName>
        <fullName evidence="2">Uncharacterized protein</fullName>
    </submittedName>
</protein>
<evidence type="ECO:0000313" key="2">
    <source>
        <dbReference type="EMBL" id="NIX75168.1"/>
    </source>
</evidence>
<organism evidence="2 3">
    <name type="scientific">Microvirga terricola</name>
    <dbReference type="NCBI Taxonomy" id="2719797"/>
    <lineage>
        <taxon>Bacteria</taxon>
        <taxon>Pseudomonadati</taxon>
        <taxon>Pseudomonadota</taxon>
        <taxon>Alphaproteobacteria</taxon>
        <taxon>Hyphomicrobiales</taxon>
        <taxon>Methylobacteriaceae</taxon>
        <taxon>Microvirga</taxon>
    </lineage>
</organism>
<comment type="caution">
    <text evidence="2">The sequence shown here is derived from an EMBL/GenBank/DDBJ whole genome shotgun (WGS) entry which is preliminary data.</text>
</comment>
<feature type="transmembrane region" description="Helical" evidence="1">
    <location>
        <begin position="88"/>
        <end position="109"/>
    </location>
</feature>
<keyword evidence="1" id="KW-0812">Transmembrane</keyword>
<dbReference type="RefSeq" id="WP_167671072.1">
    <property type="nucleotide sequence ID" value="NZ_JAATJS010000001.1"/>
</dbReference>
<keyword evidence="3" id="KW-1185">Reference proteome</keyword>
<gene>
    <name evidence="2" type="ORF">HB375_00890</name>
</gene>
<feature type="transmembrane region" description="Helical" evidence="1">
    <location>
        <begin position="187"/>
        <end position="208"/>
    </location>
</feature>
<name>A0ABX0V6G7_9HYPH</name>
<accession>A0ABX0V6G7</accession>
<dbReference type="Proteomes" id="UP000707352">
    <property type="component" value="Unassembled WGS sequence"/>
</dbReference>
<sequence>MNRSTFRPSFWDLTPVIVPFAVWLVSSSWIESKAEQAYQQSLCHLDLPLSLATATDILKMLYPVAWNEVVLLGQKSSQCVADFHTQLMAAYTCAFIVAVISGIVVYFGAGLWRYVATELSGKHPAFKFSYLLVGIVFCCFTIYSSATQMAVIVFEPDKYAHLGAKAKNTRLLFDGKYVDINNHWWKIQMIAFVTLGFMVPLYHAVTAFMRSTDGRQKHGESVTSA</sequence>
<keyword evidence="1" id="KW-0472">Membrane</keyword>
<feature type="transmembrane region" description="Helical" evidence="1">
    <location>
        <begin position="12"/>
        <end position="30"/>
    </location>
</feature>
<evidence type="ECO:0000256" key="1">
    <source>
        <dbReference type="SAM" id="Phobius"/>
    </source>
</evidence>
<reference evidence="2 3" key="1">
    <citation type="submission" date="2020-03" db="EMBL/GenBank/DDBJ databases">
        <title>The genome sequence of Microvirga sp. c23x22.</title>
        <authorList>
            <person name="Zhang X."/>
        </authorList>
    </citation>
    <scope>NUCLEOTIDE SEQUENCE [LARGE SCALE GENOMIC DNA]</scope>
    <source>
        <strain evidence="3">c23x22</strain>
    </source>
</reference>
<proteinExistence type="predicted"/>
<keyword evidence="1" id="KW-1133">Transmembrane helix</keyword>